<protein>
    <recommendedName>
        <fullName evidence="2">Poly(A) RNA polymerase mitochondrial-like central palm domain-containing protein</fullName>
    </recommendedName>
</protein>
<dbReference type="GO" id="GO:0031499">
    <property type="term" value="C:TRAMP complex"/>
    <property type="evidence" value="ECO:0007669"/>
    <property type="project" value="TreeGrafter"/>
</dbReference>
<keyword evidence="4" id="KW-1185">Reference proteome</keyword>
<dbReference type="GO" id="GO:0003729">
    <property type="term" value="F:mRNA binding"/>
    <property type="evidence" value="ECO:0007669"/>
    <property type="project" value="TreeGrafter"/>
</dbReference>
<dbReference type="InterPro" id="IPR054708">
    <property type="entry name" value="MTPAP-like_central"/>
</dbReference>
<comment type="caution">
    <text evidence="3">The sequence shown here is derived from an EMBL/GenBank/DDBJ whole genome shotgun (WGS) entry which is preliminary data.</text>
</comment>
<feature type="region of interest" description="Disordered" evidence="1">
    <location>
        <begin position="195"/>
        <end position="222"/>
    </location>
</feature>
<feature type="compositionally biased region" description="Polar residues" evidence="1">
    <location>
        <begin position="133"/>
        <end position="142"/>
    </location>
</feature>
<feature type="region of interest" description="Disordered" evidence="1">
    <location>
        <begin position="716"/>
        <end position="763"/>
    </location>
</feature>
<dbReference type="Pfam" id="PF22600">
    <property type="entry name" value="MTPAP-like_central"/>
    <property type="match status" value="1"/>
</dbReference>
<dbReference type="SUPFAM" id="SSF81631">
    <property type="entry name" value="PAP/OAS1 substrate-binding domain"/>
    <property type="match status" value="1"/>
</dbReference>
<reference evidence="3" key="1">
    <citation type="submission" date="2023-03" db="EMBL/GenBank/DDBJ databases">
        <title>Complete genome of Cladonia borealis.</title>
        <authorList>
            <person name="Park H."/>
        </authorList>
    </citation>
    <scope>NUCLEOTIDE SEQUENCE</scope>
    <source>
        <strain evidence="3">ANT050790</strain>
    </source>
</reference>
<name>A0AA39V5N7_9LECA</name>
<feature type="compositionally biased region" description="Basic and acidic residues" evidence="1">
    <location>
        <begin position="725"/>
        <end position="744"/>
    </location>
</feature>
<evidence type="ECO:0000313" key="3">
    <source>
        <dbReference type="EMBL" id="KAK0517423.1"/>
    </source>
</evidence>
<feature type="region of interest" description="Disordered" evidence="1">
    <location>
        <begin position="113"/>
        <end position="152"/>
    </location>
</feature>
<dbReference type="PANTHER" id="PTHR23092:SF15">
    <property type="entry name" value="INACTIVE NON-CANONICAL POLY(A) RNA POLYMERASE PROTEIN TRF4-2-RELATED"/>
    <property type="match status" value="1"/>
</dbReference>
<feature type="compositionally biased region" description="Basic and acidic residues" evidence="1">
    <location>
        <begin position="197"/>
        <end position="206"/>
    </location>
</feature>
<sequence>MHRCTIRPCAWRMSRQLQIFSCHFRLLSTVSAGKISSRNEQNVGNKRVGRKRLGRYNGQDKQREQKLQDLVFLDDLVATLEAHRDYNRASVIHKVQGIVDEATLPFKRPSLYSASSENAESTYERGEDGIDTNYRSSTSARGSSPFEGPVRRCSGRETLARRVIADMPLVREVSADQALVRKVSADQALVRKVTMTPDERRQDPHPRQWPAESVQNVEEGAKTRNTGFVRSVDPLEYTAAVIPIAQSWKLDGAVPNRIGAVPNRIRTPWASYVEDSTGDNYERLSNEIRAFEAYMRLSPAEEAAAQLVQSDVTSDLRKVLSTESLTLLGSRSTGLAAPISDFNYRVNIDSPEQSSTKHSQELTSKAAKSTTKSVLKRINRGLQESNDIATTELVFAPVPMIQCKHRATGLNIQFQTMSPSQASQQYTAAYLSEFPSLRPLYILIRHSLEIRELTTVSRGGLGSYTILMMVVAALKHSRAEFSPDDLGGQLLHVLDFYGHANLYENGLSVDPPRTFKKSRESKQTPEERKALYSDLQLQGIEYLIKNSNPRKPYLLCLQDPADAYNDLGRPSYAIKHVQMTFKKMHTSIKKVLSHPELALRSKDWSLLAPMVRANYSLFEIVRHNLECCDKPDVQITPEDATEDTISDLLERRLKIHKGEMKKDDPPFARPSTDPEPSLITKYKSEGWYPNEYVIKPHAKPKRSRRQMNLRAVRMIAKRRKKREKKMIGDSDAKKDDLAAAKDEVLAAEETGDGEGSGTLLSKG</sequence>
<dbReference type="GO" id="GO:0043634">
    <property type="term" value="P:polyadenylation-dependent ncRNA catabolic process"/>
    <property type="evidence" value="ECO:0007669"/>
    <property type="project" value="TreeGrafter"/>
</dbReference>
<dbReference type="GO" id="GO:0010605">
    <property type="term" value="P:negative regulation of macromolecule metabolic process"/>
    <property type="evidence" value="ECO:0007669"/>
    <property type="project" value="UniProtKB-ARBA"/>
</dbReference>
<evidence type="ECO:0000313" key="4">
    <source>
        <dbReference type="Proteomes" id="UP001166286"/>
    </source>
</evidence>
<dbReference type="SUPFAM" id="SSF81301">
    <property type="entry name" value="Nucleotidyltransferase"/>
    <property type="match status" value="1"/>
</dbReference>
<dbReference type="Gene3D" id="1.10.1410.10">
    <property type="match status" value="1"/>
</dbReference>
<accession>A0AA39V5N7</accession>
<dbReference type="GO" id="GO:0031123">
    <property type="term" value="P:RNA 3'-end processing"/>
    <property type="evidence" value="ECO:0007669"/>
    <property type="project" value="TreeGrafter"/>
</dbReference>
<dbReference type="InterPro" id="IPR043519">
    <property type="entry name" value="NT_sf"/>
</dbReference>
<dbReference type="GO" id="GO:0005730">
    <property type="term" value="C:nucleolus"/>
    <property type="evidence" value="ECO:0007669"/>
    <property type="project" value="TreeGrafter"/>
</dbReference>
<feature type="domain" description="Poly(A) RNA polymerase mitochondrial-like central palm" evidence="2">
    <location>
        <begin position="284"/>
        <end position="412"/>
    </location>
</feature>
<gene>
    <name evidence="3" type="ORF">JMJ35_000578</name>
</gene>
<evidence type="ECO:0000259" key="2">
    <source>
        <dbReference type="Pfam" id="PF22600"/>
    </source>
</evidence>
<evidence type="ECO:0000256" key="1">
    <source>
        <dbReference type="SAM" id="MobiDB-lite"/>
    </source>
</evidence>
<dbReference type="GO" id="GO:1990817">
    <property type="term" value="F:poly(A) RNA polymerase activity"/>
    <property type="evidence" value="ECO:0007669"/>
    <property type="project" value="UniProtKB-EC"/>
</dbReference>
<dbReference type="EMBL" id="JAFEKC020000001">
    <property type="protein sequence ID" value="KAK0517423.1"/>
    <property type="molecule type" value="Genomic_DNA"/>
</dbReference>
<dbReference type="InterPro" id="IPR045862">
    <property type="entry name" value="Trf4-like"/>
</dbReference>
<dbReference type="AlphaFoldDB" id="A0AA39V5N7"/>
<dbReference type="Gene3D" id="3.30.460.10">
    <property type="entry name" value="Beta Polymerase, domain 2"/>
    <property type="match status" value="1"/>
</dbReference>
<organism evidence="3 4">
    <name type="scientific">Cladonia borealis</name>
    <dbReference type="NCBI Taxonomy" id="184061"/>
    <lineage>
        <taxon>Eukaryota</taxon>
        <taxon>Fungi</taxon>
        <taxon>Dikarya</taxon>
        <taxon>Ascomycota</taxon>
        <taxon>Pezizomycotina</taxon>
        <taxon>Lecanoromycetes</taxon>
        <taxon>OSLEUM clade</taxon>
        <taxon>Lecanoromycetidae</taxon>
        <taxon>Lecanorales</taxon>
        <taxon>Lecanorineae</taxon>
        <taxon>Cladoniaceae</taxon>
        <taxon>Cladonia</taxon>
    </lineage>
</organism>
<dbReference type="Proteomes" id="UP001166286">
    <property type="component" value="Unassembled WGS sequence"/>
</dbReference>
<dbReference type="PANTHER" id="PTHR23092">
    <property type="entry name" value="POLY(A) RNA POLYMERASE"/>
    <property type="match status" value="1"/>
</dbReference>
<proteinExistence type="predicted"/>
<dbReference type="GO" id="GO:0046872">
    <property type="term" value="F:metal ion binding"/>
    <property type="evidence" value="ECO:0007669"/>
    <property type="project" value="UniProtKB-KW"/>
</dbReference>